<dbReference type="EMBL" id="BARS01029587">
    <property type="protein sequence ID" value="GAG06223.1"/>
    <property type="molecule type" value="Genomic_DNA"/>
</dbReference>
<keyword evidence="2" id="KW-0694">RNA-binding</keyword>
<comment type="caution">
    <text evidence="4">The sequence shown here is derived from an EMBL/GenBank/DDBJ whole genome shotgun (WGS) entry which is preliminary data.</text>
</comment>
<dbReference type="Pfam" id="PF01588">
    <property type="entry name" value="tRNA_bind"/>
    <property type="match status" value="1"/>
</dbReference>
<dbReference type="GO" id="GO:0000049">
    <property type="term" value="F:tRNA binding"/>
    <property type="evidence" value="ECO:0007669"/>
    <property type="project" value="UniProtKB-KW"/>
</dbReference>
<keyword evidence="1" id="KW-0820">tRNA-binding</keyword>
<evidence type="ECO:0000259" key="3">
    <source>
        <dbReference type="PROSITE" id="PS50886"/>
    </source>
</evidence>
<dbReference type="PROSITE" id="PS50886">
    <property type="entry name" value="TRBD"/>
    <property type="match status" value="1"/>
</dbReference>
<dbReference type="InterPro" id="IPR002547">
    <property type="entry name" value="tRNA-bd_dom"/>
</dbReference>
<dbReference type="PANTHER" id="PTHR11586">
    <property type="entry name" value="TRNA-AMINOACYLATION COFACTOR ARC1 FAMILY MEMBER"/>
    <property type="match status" value="1"/>
</dbReference>
<evidence type="ECO:0000256" key="1">
    <source>
        <dbReference type="ARBA" id="ARBA00022555"/>
    </source>
</evidence>
<evidence type="ECO:0000313" key="4">
    <source>
        <dbReference type="EMBL" id="GAG06223.1"/>
    </source>
</evidence>
<gene>
    <name evidence="4" type="ORF">S01H1_46227</name>
</gene>
<dbReference type="InterPro" id="IPR051270">
    <property type="entry name" value="Tyrosine-tRNA_ligase_regulator"/>
</dbReference>
<accession>X0V125</accession>
<proteinExistence type="predicted"/>
<dbReference type="InterPro" id="IPR012340">
    <property type="entry name" value="NA-bd_OB-fold"/>
</dbReference>
<protein>
    <recommendedName>
        <fullName evidence="3">tRNA-binding domain-containing protein</fullName>
    </recommendedName>
</protein>
<dbReference type="Gene3D" id="2.40.50.140">
    <property type="entry name" value="Nucleic acid-binding proteins"/>
    <property type="match status" value="1"/>
</dbReference>
<feature type="domain" description="TRNA-binding" evidence="3">
    <location>
        <begin position="7"/>
        <end position="107"/>
    </location>
</feature>
<sequence>MPITFKEFERLDFRVGKVMQSERIEGSKKLFRLKVDLGSSQNQIVAGGGETYDPEYFMNKNFIVLTNLEPKVIAGTESNGMLLAADDNSKPIWLNVPNEVPVGTKVL</sequence>
<dbReference type="PANTHER" id="PTHR11586:SF37">
    <property type="entry name" value="TRNA-BINDING DOMAIN-CONTAINING PROTEIN"/>
    <property type="match status" value="1"/>
</dbReference>
<dbReference type="SUPFAM" id="SSF50249">
    <property type="entry name" value="Nucleic acid-binding proteins"/>
    <property type="match status" value="1"/>
</dbReference>
<reference evidence="4" key="1">
    <citation type="journal article" date="2014" name="Front. Microbiol.">
        <title>High frequency of phylogenetically diverse reductive dehalogenase-homologous genes in deep subseafloor sedimentary metagenomes.</title>
        <authorList>
            <person name="Kawai M."/>
            <person name="Futagami T."/>
            <person name="Toyoda A."/>
            <person name="Takaki Y."/>
            <person name="Nishi S."/>
            <person name="Hori S."/>
            <person name="Arai W."/>
            <person name="Tsubouchi T."/>
            <person name="Morono Y."/>
            <person name="Uchiyama I."/>
            <person name="Ito T."/>
            <person name="Fujiyama A."/>
            <person name="Inagaki F."/>
            <person name="Takami H."/>
        </authorList>
    </citation>
    <scope>NUCLEOTIDE SEQUENCE</scope>
    <source>
        <strain evidence="4">Expedition CK06-06</strain>
    </source>
</reference>
<organism evidence="4">
    <name type="scientific">marine sediment metagenome</name>
    <dbReference type="NCBI Taxonomy" id="412755"/>
    <lineage>
        <taxon>unclassified sequences</taxon>
        <taxon>metagenomes</taxon>
        <taxon>ecological metagenomes</taxon>
    </lineage>
</organism>
<name>X0V125_9ZZZZ</name>
<evidence type="ECO:0000256" key="2">
    <source>
        <dbReference type="ARBA" id="ARBA00022884"/>
    </source>
</evidence>
<dbReference type="AlphaFoldDB" id="X0V125"/>